<evidence type="ECO:0000256" key="4">
    <source>
        <dbReference type="ARBA" id="ARBA00037918"/>
    </source>
</evidence>
<name>A0ABW9GYA8_9FIRM</name>
<evidence type="ECO:0000259" key="8">
    <source>
        <dbReference type="Pfam" id="PF00465"/>
    </source>
</evidence>
<dbReference type="EMBL" id="JBJUVG010000004">
    <property type="protein sequence ID" value="MFM9413571.1"/>
    <property type="molecule type" value="Genomic_DNA"/>
</dbReference>
<dbReference type="PIRSF" id="PIRSF000112">
    <property type="entry name" value="Glycerol_dehydrogenase"/>
    <property type="match status" value="1"/>
</dbReference>
<gene>
    <name evidence="9" type="ORF">ACKQTC_04235</name>
</gene>
<reference evidence="9 10" key="1">
    <citation type="journal article" date="2016" name="Int. J. Syst. Evol. Microbiol.">
        <title>Peptococcus simiae sp. nov., isolated from rhesus macaque faeces and emended description of the genus Peptococcus.</title>
        <authorList>
            <person name="Shkoporov A.N."/>
            <person name="Efimov B.A."/>
            <person name="Kondova I."/>
            <person name="Ouwerling B."/>
            <person name="Chaplin A.V."/>
            <person name="Shcherbakova V.A."/>
            <person name="Langermans J.A.M."/>
        </authorList>
    </citation>
    <scope>NUCLEOTIDE SEQUENCE [LARGE SCALE GENOMIC DNA]</scope>
    <source>
        <strain evidence="9 10">M108</strain>
    </source>
</reference>
<keyword evidence="2" id="KW-0560">Oxidoreductase</keyword>
<evidence type="ECO:0000313" key="9">
    <source>
        <dbReference type="EMBL" id="MFM9413571.1"/>
    </source>
</evidence>
<evidence type="ECO:0000256" key="1">
    <source>
        <dbReference type="ARBA" id="ARBA00022723"/>
    </source>
</evidence>
<sequence length="364" mass="39425">METTSVFLPNFTIGGADVYKKVPEIAGPYGKKATLIGGKTALEKAEKAIGEALAGSPIEVLGSLWYGGEATEAHVERLMAEPLVKEADMLFAVGGGRAMDTVKVVGDRLGKPVFTFPTIASNCAPVTKVCVFYHDDHTMQGLIFVQTPPKHTFINTQIIAEAPNKYIWAGIGDALSKQYESSFSSRGLTLAHSDQVGVDIGHNCAGPLLKYGKEAMDDAKASRTSQALAEVVLNIIVTTGLVSVFVKNDFNSAVAHAIYYGATFLPAPANGQVRLHGQLVAYGTLIQLLVDQDRENFEKVYALNRSIDLPVCLADIWVDTPEMKEQMIDHALEQNDLKVVPFEVTRDLLSQAIDDLEAYHKSQA</sequence>
<evidence type="ECO:0000256" key="6">
    <source>
        <dbReference type="ARBA" id="ARBA00040132"/>
    </source>
</evidence>
<keyword evidence="10" id="KW-1185">Reference proteome</keyword>
<keyword evidence="3" id="KW-0520">NAD</keyword>
<dbReference type="PANTHER" id="PTHR43616:SF5">
    <property type="entry name" value="GLYCEROL DEHYDROGENASE 1"/>
    <property type="match status" value="1"/>
</dbReference>
<dbReference type="Gene3D" id="3.40.50.1970">
    <property type="match status" value="1"/>
</dbReference>
<dbReference type="Gene3D" id="1.20.1090.10">
    <property type="entry name" value="Dehydroquinate synthase-like - alpha domain"/>
    <property type="match status" value="1"/>
</dbReference>
<comment type="caution">
    <text evidence="9">The sequence shown here is derived from an EMBL/GenBank/DDBJ whole genome shotgun (WGS) entry which is preliminary data.</text>
</comment>
<dbReference type="Pfam" id="PF00465">
    <property type="entry name" value="Fe-ADH"/>
    <property type="match status" value="1"/>
</dbReference>
<dbReference type="SUPFAM" id="SSF56796">
    <property type="entry name" value="Dehydroquinate synthase-like"/>
    <property type="match status" value="1"/>
</dbReference>
<comment type="pathway">
    <text evidence="4">Polyol metabolism; glycerol fermentation; glycerone phosphate from glycerol (oxidative route): step 1/2.</text>
</comment>
<organism evidence="9 10">
    <name type="scientific">Peptococcus simiae</name>
    <dbReference type="NCBI Taxonomy" id="1643805"/>
    <lineage>
        <taxon>Bacteria</taxon>
        <taxon>Bacillati</taxon>
        <taxon>Bacillota</taxon>
        <taxon>Clostridia</taxon>
        <taxon>Eubacteriales</taxon>
        <taxon>Peptococcaceae</taxon>
        <taxon>Peptococcus</taxon>
    </lineage>
</organism>
<dbReference type="RefSeq" id="WP_408977190.1">
    <property type="nucleotide sequence ID" value="NZ_JBJUVG010000004.1"/>
</dbReference>
<dbReference type="InterPro" id="IPR016205">
    <property type="entry name" value="Glycerol_DH"/>
</dbReference>
<evidence type="ECO:0000256" key="7">
    <source>
        <dbReference type="ARBA" id="ARBA00049006"/>
    </source>
</evidence>
<dbReference type="CDD" id="cd08171">
    <property type="entry name" value="GlyDH-like"/>
    <property type="match status" value="1"/>
</dbReference>
<proteinExistence type="predicted"/>
<dbReference type="InterPro" id="IPR001670">
    <property type="entry name" value="ADH_Fe/GldA"/>
</dbReference>
<accession>A0ABW9GYA8</accession>
<evidence type="ECO:0000313" key="10">
    <source>
        <dbReference type="Proteomes" id="UP001631949"/>
    </source>
</evidence>
<keyword evidence="1" id="KW-0479">Metal-binding</keyword>
<evidence type="ECO:0000256" key="2">
    <source>
        <dbReference type="ARBA" id="ARBA00023002"/>
    </source>
</evidence>
<protein>
    <recommendedName>
        <fullName evidence="6">Glycerol dehydrogenase</fullName>
        <ecNumber evidence="5">1.1.1.6</ecNumber>
    </recommendedName>
</protein>
<comment type="catalytic activity">
    <reaction evidence="7">
        <text>glycerol + NAD(+) = dihydroxyacetone + NADH + H(+)</text>
        <dbReference type="Rhea" id="RHEA:13769"/>
        <dbReference type="ChEBI" id="CHEBI:15378"/>
        <dbReference type="ChEBI" id="CHEBI:16016"/>
        <dbReference type="ChEBI" id="CHEBI:17754"/>
        <dbReference type="ChEBI" id="CHEBI:57540"/>
        <dbReference type="ChEBI" id="CHEBI:57945"/>
        <dbReference type="EC" id="1.1.1.6"/>
    </reaction>
</comment>
<evidence type="ECO:0000256" key="3">
    <source>
        <dbReference type="ARBA" id="ARBA00023027"/>
    </source>
</evidence>
<dbReference type="PANTHER" id="PTHR43616">
    <property type="entry name" value="GLYCEROL DEHYDROGENASE"/>
    <property type="match status" value="1"/>
</dbReference>
<dbReference type="Proteomes" id="UP001631949">
    <property type="component" value="Unassembled WGS sequence"/>
</dbReference>
<evidence type="ECO:0000256" key="5">
    <source>
        <dbReference type="ARBA" id="ARBA00039147"/>
    </source>
</evidence>
<feature type="domain" description="Alcohol dehydrogenase iron-type/glycerol dehydrogenase GldA" evidence="8">
    <location>
        <begin position="9"/>
        <end position="139"/>
    </location>
</feature>
<dbReference type="EC" id="1.1.1.6" evidence="5"/>